<evidence type="ECO:0000256" key="2">
    <source>
        <dbReference type="ARBA" id="ARBA00022448"/>
    </source>
</evidence>
<evidence type="ECO:0000256" key="4">
    <source>
        <dbReference type="ARBA" id="ARBA00022989"/>
    </source>
</evidence>
<feature type="transmembrane region" description="Helical" evidence="6">
    <location>
        <begin position="300"/>
        <end position="319"/>
    </location>
</feature>
<comment type="subcellular location">
    <subcellularLocation>
        <location evidence="1">Membrane</location>
        <topology evidence="1">Multi-pass membrane protein</topology>
    </subcellularLocation>
</comment>
<evidence type="ECO:0000256" key="3">
    <source>
        <dbReference type="ARBA" id="ARBA00022692"/>
    </source>
</evidence>
<feature type="transmembrane region" description="Helical" evidence="6">
    <location>
        <begin position="395"/>
        <end position="418"/>
    </location>
</feature>
<keyword evidence="2" id="KW-0813">Transport</keyword>
<keyword evidence="3 6" id="KW-0812">Transmembrane</keyword>
<dbReference type="Proteomes" id="UP000616885">
    <property type="component" value="Unassembled WGS sequence"/>
</dbReference>
<feature type="transmembrane region" description="Helical" evidence="6">
    <location>
        <begin position="139"/>
        <end position="160"/>
    </location>
</feature>
<feature type="transmembrane region" description="Helical" evidence="6">
    <location>
        <begin position="274"/>
        <end position="293"/>
    </location>
</feature>
<dbReference type="InterPro" id="IPR011701">
    <property type="entry name" value="MFS"/>
</dbReference>
<feature type="transmembrane region" description="Helical" evidence="6">
    <location>
        <begin position="331"/>
        <end position="350"/>
    </location>
</feature>
<dbReference type="AlphaFoldDB" id="A0A8H7N1S8"/>
<dbReference type="Pfam" id="PF07690">
    <property type="entry name" value="MFS_1"/>
    <property type="match status" value="1"/>
</dbReference>
<keyword evidence="4 6" id="KW-1133">Transmembrane helix</keyword>
<feature type="transmembrane region" description="Helical" evidence="6">
    <location>
        <begin position="237"/>
        <end position="262"/>
    </location>
</feature>
<dbReference type="InterPro" id="IPR036259">
    <property type="entry name" value="MFS_trans_sf"/>
</dbReference>
<feature type="transmembrane region" description="Helical" evidence="6">
    <location>
        <begin position="172"/>
        <end position="190"/>
    </location>
</feature>
<feature type="transmembrane region" description="Helical" evidence="6">
    <location>
        <begin position="362"/>
        <end position="383"/>
    </location>
</feature>
<dbReference type="GO" id="GO:0016020">
    <property type="term" value="C:membrane"/>
    <property type="evidence" value="ECO:0007669"/>
    <property type="project" value="UniProtKB-SubCell"/>
</dbReference>
<organism evidence="7 8">
    <name type="scientific">Bionectria ochroleuca</name>
    <name type="common">Gliocladium roseum</name>
    <dbReference type="NCBI Taxonomy" id="29856"/>
    <lineage>
        <taxon>Eukaryota</taxon>
        <taxon>Fungi</taxon>
        <taxon>Dikarya</taxon>
        <taxon>Ascomycota</taxon>
        <taxon>Pezizomycotina</taxon>
        <taxon>Sordariomycetes</taxon>
        <taxon>Hypocreomycetidae</taxon>
        <taxon>Hypocreales</taxon>
        <taxon>Bionectriaceae</taxon>
        <taxon>Clonostachys</taxon>
    </lineage>
</organism>
<dbReference type="GO" id="GO:0022857">
    <property type="term" value="F:transmembrane transporter activity"/>
    <property type="evidence" value="ECO:0007669"/>
    <property type="project" value="InterPro"/>
</dbReference>
<evidence type="ECO:0000313" key="8">
    <source>
        <dbReference type="Proteomes" id="UP000616885"/>
    </source>
</evidence>
<accession>A0A8H7N1S8</accession>
<dbReference type="PANTHER" id="PTHR43791">
    <property type="entry name" value="PERMEASE-RELATED"/>
    <property type="match status" value="1"/>
</dbReference>
<proteinExistence type="predicted"/>
<evidence type="ECO:0000256" key="6">
    <source>
        <dbReference type="SAM" id="Phobius"/>
    </source>
</evidence>
<dbReference type="SUPFAM" id="SSF103473">
    <property type="entry name" value="MFS general substrate transporter"/>
    <property type="match status" value="1"/>
</dbReference>
<reference evidence="7" key="1">
    <citation type="submission" date="2020-10" db="EMBL/GenBank/DDBJ databases">
        <title>High-Quality Genome Resource of Clonostachys rosea strain S41 by Oxford Nanopore Long-Read Sequencing.</title>
        <authorList>
            <person name="Wang H."/>
        </authorList>
    </citation>
    <scope>NUCLEOTIDE SEQUENCE</scope>
    <source>
        <strain evidence="7">S41</strain>
    </source>
</reference>
<feature type="transmembrane region" description="Helical" evidence="6">
    <location>
        <begin position="53"/>
        <end position="77"/>
    </location>
</feature>
<evidence type="ECO:0000256" key="1">
    <source>
        <dbReference type="ARBA" id="ARBA00004141"/>
    </source>
</evidence>
<evidence type="ECO:0000256" key="5">
    <source>
        <dbReference type="ARBA" id="ARBA00023136"/>
    </source>
</evidence>
<comment type="caution">
    <text evidence="7">The sequence shown here is derived from an EMBL/GenBank/DDBJ whole genome shotgun (WGS) entry which is preliminary data.</text>
</comment>
<name>A0A8H7N1S8_BIOOC</name>
<dbReference type="EMBL" id="JADCTT010000016">
    <property type="protein sequence ID" value="KAF9743792.1"/>
    <property type="molecule type" value="Genomic_DNA"/>
</dbReference>
<feature type="transmembrane region" description="Helical" evidence="6">
    <location>
        <begin position="97"/>
        <end position="127"/>
    </location>
</feature>
<gene>
    <name evidence="7" type="ORF">IM811_006132</name>
</gene>
<keyword evidence="5 6" id="KW-0472">Membrane</keyword>
<sequence>MSGLKRQSSASQKKQCDDVEGGISVHDVVQGIVADVHLSAEEDKRLLRKIDKWLLPAMAVTYLFQFLDKSVLGFTAIMGLREDLSKAGTDFSWASGIYYFGYLVSSYPAGVFMVNAVWGVALILTAVCFNTSGLLANRFFLGVAEAAVAPGLSIIISMWYKRSEQPLRHGVWFLGNTVTGIFGGLFAYGIGHIQSIPAWKGIILLKLLPDVPSKSWFMTQEERLKAICREALLDIKLWLLVLIQLAYNLANGVVQSFGSMIINGMGFSVLNTLLVQMIAYSFQGVFVVLATTLTTYIPNIRTYVTAFSMLIAIAGAAMIRQIDSQNSWARFMGYCLCMAYTINFPMVLAMSSANFGGFTKKTTASSMLFIAYCTSNIIGPQLFFAREAPTYQPGFFFLMVCFAIATVACLALLFYLIFENRRRDQAGFDDSTLPSDALDIKMMDKIDKEIKKFRYVY</sequence>
<protein>
    <recommendedName>
        <fullName evidence="9">Major facilitator superfamily (MFS) profile domain-containing protein</fullName>
    </recommendedName>
</protein>
<dbReference type="Gene3D" id="1.20.1250.20">
    <property type="entry name" value="MFS general substrate transporter like domains"/>
    <property type="match status" value="1"/>
</dbReference>
<evidence type="ECO:0008006" key="9">
    <source>
        <dbReference type="Google" id="ProtNLM"/>
    </source>
</evidence>
<dbReference type="PANTHER" id="PTHR43791:SF103">
    <property type="entry name" value="MAJOR FACILITATOR SUPERFAMILY (MFS) PROFILE DOMAIN-CONTAINING PROTEIN-RELATED"/>
    <property type="match status" value="1"/>
</dbReference>
<evidence type="ECO:0000313" key="7">
    <source>
        <dbReference type="EMBL" id="KAF9743792.1"/>
    </source>
</evidence>